<name>A0A815W5T0_9BILA</name>
<dbReference type="EMBL" id="CAJNOI010004277">
    <property type="protein sequence ID" value="CAF1541684.1"/>
    <property type="molecule type" value="Genomic_DNA"/>
</dbReference>
<protein>
    <submittedName>
        <fullName evidence="1">Uncharacterized protein</fullName>
    </submittedName>
</protein>
<dbReference type="Proteomes" id="UP000663877">
    <property type="component" value="Unassembled WGS sequence"/>
</dbReference>
<sequence>MVDNSGTKVSQLCVVALIGKSTLFEQQCNKSWKLNQVIQTPAFKEHSINNNEDDFEHYYDHINNTIYIHLRSFHDTYQLLHLIDNMNDDTSMQNFAQLWENKQANFIKKCLICFLLS</sequence>
<dbReference type="OrthoDB" id="63589at2759"/>
<dbReference type="Proteomes" id="UP000663832">
    <property type="component" value="Unassembled WGS sequence"/>
</dbReference>
<evidence type="ECO:0000313" key="3">
    <source>
        <dbReference type="Proteomes" id="UP000663832"/>
    </source>
</evidence>
<dbReference type="Pfam" id="PF10220">
    <property type="entry name" value="Smg8_Smg9"/>
    <property type="match status" value="1"/>
</dbReference>
<dbReference type="GO" id="GO:0000184">
    <property type="term" value="P:nuclear-transcribed mRNA catabolic process, nonsense-mediated decay"/>
    <property type="evidence" value="ECO:0007669"/>
    <property type="project" value="InterPro"/>
</dbReference>
<dbReference type="AlphaFoldDB" id="A0A815W5T0"/>
<evidence type="ECO:0000313" key="2">
    <source>
        <dbReference type="EMBL" id="CAF1657731.1"/>
    </source>
</evidence>
<keyword evidence="3" id="KW-1185">Reference proteome</keyword>
<comment type="caution">
    <text evidence="1">The sequence shown here is derived from an EMBL/GenBank/DDBJ whole genome shotgun (WGS) entry which is preliminary data.</text>
</comment>
<gene>
    <name evidence="1" type="ORF">BJG266_LOCUS45619</name>
    <name evidence="2" type="ORF">QVE165_LOCUS62627</name>
</gene>
<evidence type="ECO:0000313" key="4">
    <source>
        <dbReference type="Proteomes" id="UP000663877"/>
    </source>
</evidence>
<proteinExistence type="predicted"/>
<feature type="non-terminal residue" evidence="1">
    <location>
        <position position="117"/>
    </location>
</feature>
<dbReference type="InterPro" id="IPR019354">
    <property type="entry name" value="SMG8-like"/>
</dbReference>
<evidence type="ECO:0000313" key="1">
    <source>
        <dbReference type="EMBL" id="CAF1541684.1"/>
    </source>
</evidence>
<dbReference type="EMBL" id="CAJNOM010004658">
    <property type="protein sequence ID" value="CAF1657731.1"/>
    <property type="molecule type" value="Genomic_DNA"/>
</dbReference>
<organism evidence="1 4">
    <name type="scientific">Adineta steineri</name>
    <dbReference type="NCBI Taxonomy" id="433720"/>
    <lineage>
        <taxon>Eukaryota</taxon>
        <taxon>Metazoa</taxon>
        <taxon>Spiralia</taxon>
        <taxon>Gnathifera</taxon>
        <taxon>Rotifera</taxon>
        <taxon>Eurotatoria</taxon>
        <taxon>Bdelloidea</taxon>
        <taxon>Adinetida</taxon>
        <taxon>Adinetidae</taxon>
        <taxon>Adineta</taxon>
    </lineage>
</organism>
<reference evidence="1" key="1">
    <citation type="submission" date="2021-02" db="EMBL/GenBank/DDBJ databases">
        <authorList>
            <person name="Nowell W R."/>
        </authorList>
    </citation>
    <scope>NUCLEOTIDE SEQUENCE</scope>
</reference>
<accession>A0A815W5T0</accession>